<keyword evidence="2" id="KW-0460">Magnesium</keyword>
<comment type="cofactor">
    <cofactor evidence="2">
        <name>Mg(2+)</name>
        <dbReference type="ChEBI" id="CHEBI:18420"/>
    </cofactor>
</comment>
<gene>
    <name evidence="3" type="ORF">ACFY8O_01460</name>
</gene>
<dbReference type="InterPro" id="IPR034686">
    <property type="entry name" value="Terpene_cyclase-like_2"/>
</dbReference>
<comment type="similarity">
    <text evidence="2">Belongs to the terpene synthase family.</text>
</comment>
<organism evidence="3 4">
    <name type="scientific">Streptomyces argenteolus</name>
    <dbReference type="NCBI Taxonomy" id="67274"/>
    <lineage>
        <taxon>Bacteria</taxon>
        <taxon>Bacillati</taxon>
        <taxon>Actinomycetota</taxon>
        <taxon>Actinomycetes</taxon>
        <taxon>Kitasatosporales</taxon>
        <taxon>Streptomycetaceae</taxon>
        <taxon>Streptomyces</taxon>
    </lineage>
</organism>
<accession>A0ABW6WXL5</accession>
<dbReference type="InterPro" id="IPR008949">
    <property type="entry name" value="Isoprenoid_synthase_dom_sf"/>
</dbReference>
<dbReference type="Gene3D" id="1.10.600.10">
    <property type="entry name" value="Farnesyl Diphosphate Synthase"/>
    <property type="match status" value="1"/>
</dbReference>
<dbReference type="RefSeq" id="WP_387897731.1">
    <property type="nucleotide sequence ID" value="NZ_JBIBEG010000001.1"/>
</dbReference>
<evidence type="ECO:0000256" key="2">
    <source>
        <dbReference type="RuleBase" id="RU366034"/>
    </source>
</evidence>
<evidence type="ECO:0000313" key="4">
    <source>
        <dbReference type="Proteomes" id="UP001602322"/>
    </source>
</evidence>
<dbReference type="SFLD" id="SFLDG01020">
    <property type="entry name" value="Terpene_Cyclase_Like_2"/>
    <property type="match status" value="1"/>
</dbReference>
<dbReference type="EMBL" id="JBIBEG010000001">
    <property type="protein sequence ID" value="MFF5894569.1"/>
    <property type="molecule type" value="Genomic_DNA"/>
</dbReference>
<dbReference type="SFLD" id="SFLDS00005">
    <property type="entry name" value="Isoprenoid_Synthase_Type_I"/>
    <property type="match status" value="1"/>
</dbReference>
<reference evidence="3 4" key="1">
    <citation type="submission" date="2024-10" db="EMBL/GenBank/DDBJ databases">
        <title>The Natural Products Discovery Center: Release of the First 8490 Sequenced Strains for Exploring Actinobacteria Biosynthetic Diversity.</title>
        <authorList>
            <person name="Kalkreuter E."/>
            <person name="Kautsar S.A."/>
            <person name="Yang D."/>
            <person name="Bader C.D."/>
            <person name="Teijaro C.N."/>
            <person name="Fluegel L."/>
            <person name="Davis C.M."/>
            <person name="Simpson J.R."/>
            <person name="Lauterbach L."/>
            <person name="Steele A.D."/>
            <person name="Gui C."/>
            <person name="Meng S."/>
            <person name="Li G."/>
            <person name="Viehrig K."/>
            <person name="Ye F."/>
            <person name="Su P."/>
            <person name="Kiefer A.F."/>
            <person name="Nichols A."/>
            <person name="Cepeda A.J."/>
            <person name="Yan W."/>
            <person name="Fan B."/>
            <person name="Jiang Y."/>
            <person name="Adhikari A."/>
            <person name="Zheng C.-J."/>
            <person name="Schuster L."/>
            <person name="Cowan T.M."/>
            <person name="Smanski M.J."/>
            <person name="Chevrette M.G."/>
            <person name="De Carvalho L.P.S."/>
            <person name="Shen B."/>
        </authorList>
    </citation>
    <scope>NUCLEOTIDE SEQUENCE [LARGE SCALE GENOMIC DNA]</scope>
    <source>
        <strain evidence="3 4">NPDC012540</strain>
    </source>
</reference>
<keyword evidence="4" id="KW-1185">Reference proteome</keyword>
<dbReference type="SUPFAM" id="SSF48576">
    <property type="entry name" value="Terpenoid synthases"/>
    <property type="match status" value="1"/>
</dbReference>
<keyword evidence="1 2" id="KW-0456">Lyase</keyword>
<protein>
    <recommendedName>
        <fullName evidence="2">Terpene synthase</fullName>
        <ecNumber evidence="2">4.2.3.-</ecNumber>
    </recommendedName>
</protein>
<evidence type="ECO:0000313" key="3">
    <source>
        <dbReference type="EMBL" id="MFF5894569.1"/>
    </source>
</evidence>
<comment type="caution">
    <text evidence="3">The sequence shown here is derived from an EMBL/GenBank/DDBJ whole genome shotgun (WGS) entry which is preliminary data.</text>
</comment>
<keyword evidence="2" id="KW-0479">Metal-binding</keyword>
<name>A0ABW6WXL5_9ACTN</name>
<proteinExistence type="inferred from homology"/>
<evidence type="ECO:0000256" key="1">
    <source>
        <dbReference type="ARBA" id="ARBA00023239"/>
    </source>
</evidence>
<dbReference type="PANTHER" id="PTHR35201">
    <property type="entry name" value="TERPENE SYNTHASE"/>
    <property type="match status" value="1"/>
</dbReference>
<sequence length="335" mass="37095">MGQIVLPVLHMPFRGAGCNPGAAQAGEAAHRWAGEQGLVLSSVARTRMLRARPELRASLLFPEAPPDRLGLVCRWIFWALLVDDEFDDGPAGHDPRLCGDTVGRLVEVFDGAVPRSPVERALNDLRERTCTGRSPEWVRRFGSHTVRWLWTRYAEAAERAAGQLPSRADFARHRRDSGMMPMLLDLHEVVAGVDLPGTARSLPAYIALREAVIAHAGLCNDICSVEKEAVVGHGHNAVVLVQRDRGCTLQQAVDEAGVQLSRIAERQQRAEKELARQIRAAGVEGPARLALERCVRDYRALVRGDFDYHARAERYTRPDLAEVDRQGPLSRSFTV</sequence>
<dbReference type="PANTHER" id="PTHR35201:SF4">
    <property type="entry name" value="BETA-PINACENE SYNTHASE-RELATED"/>
    <property type="match status" value="1"/>
</dbReference>
<dbReference type="Proteomes" id="UP001602322">
    <property type="component" value="Unassembled WGS sequence"/>
</dbReference>
<dbReference type="Pfam" id="PF19086">
    <property type="entry name" value="Terpene_syn_C_2"/>
    <property type="match status" value="1"/>
</dbReference>
<dbReference type="EC" id="4.2.3.-" evidence="2"/>